<organism evidence="2">
    <name type="scientific">Arundo donax</name>
    <name type="common">Giant reed</name>
    <name type="synonym">Donax arundinaceus</name>
    <dbReference type="NCBI Taxonomy" id="35708"/>
    <lineage>
        <taxon>Eukaryota</taxon>
        <taxon>Viridiplantae</taxon>
        <taxon>Streptophyta</taxon>
        <taxon>Embryophyta</taxon>
        <taxon>Tracheophyta</taxon>
        <taxon>Spermatophyta</taxon>
        <taxon>Magnoliopsida</taxon>
        <taxon>Liliopsida</taxon>
        <taxon>Poales</taxon>
        <taxon>Poaceae</taxon>
        <taxon>PACMAD clade</taxon>
        <taxon>Arundinoideae</taxon>
        <taxon>Arundineae</taxon>
        <taxon>Arundo</taxon>
    </lineage>
</organism>
<dbReference type="AlphaFoldDB" id="A0A0A8YJJ6"/>
<protein>
    <submittedName>
        <fullName evidence="2">Uncharacterized protein</fullName>
    </submittedName>
</protein>
<evidence type="ECO:0000313" key="2">
    <source>
        <dbReference type="EMBL" id="JAD26759.1"/>
    </source>
</evidence>
<name>A0A0A8YJJ6_ARUDO</name>
<feature type="compositionally biased region" description="Low complexity" evidence="1">
    <location>
        <begin position="9"/>
        <end position="22"/>
    </location>
</feature>
<evidence type="ECO:0000256" key="1">
    <source>
        <dbReference type="SAM" id="MobiDB-lite"/>
    </source>
</evidence>
<dbReference type="EMBL" id="GBRH01271136">
    <property type="protein sequence ID" value="JAD26759.1"/>
    <property type="molecule type" value="Transcribed_RNA"/>
</dbReference>
<sequence>MLCDSSWISSAGWASRDSSSSSMRTPAI</sequence>
<feature type="region of interest" description="Disordered" evidence="1">
    <location>
        <begin position="1"/>
        <end position="28"/>
    </location>
</feature>
<reference evidence="2" key="1">
    <citation type="submission" date="2014-09" db="EMBL/GenBank/DDBJ databases">
        <authorList>
            <person name="Magalhaes I.L.F."/>
            <person name="Oliveira U."/>
            <person name="Santos F.R."/>
            <person name="Vidigal T.H.D.A."/>
            <person name="Brescovit A.D."/>
            <person name="Santos A.J."/>
        </authorList>
    </citation>
    <scope>NUCLEOTIDE SEQUENCE</scope>
    <source>
        <tissue evidence="2">Shoot tissue taken approximately 20 cm above the soil surface</tissue>
    </source>
</reference>
<accession>A0A0A8YJJ6</accession>
<proteinExistence type="predicted"/>
<reference evidence="2" key="2">
    <citation type="journal article" date="2015" name="Data Brief">
        <title>Shoot transcriptome of the giant reed, Arundo donax.</title>
        <authorList>
            <person name="Barrero R.A."/>
            <person name="Guerrero F.D."/>
            <person name="Moolhuijzen P."/>
            <person name="Goolsby J.A."/>
            <person name="Tidwell J."/>
            <person name="Bellgard S.E."/>
            <person name="Bellgard M.I."/>
        </authorList>
    </citation>
    <scope>NUCLEOTIDE SEQUENCE</scope>
    <source>
        <tissue evidence="2">Shoot tissue taken approximately 20 cm above the soil surface</tissue>
    </source>
</reference>